<dbReference type="SUPFAM" id="SSF48065">
    <property type="entry name" value="DBL homology domain (DH-domain)"/>
    <property type="match status" value="1"/>
</dbReference>
<dbReference type="GO" id="GO:0005737">
    <property type="term" value="C:cytoplasm"/>
    <property type="evidence" value="ECO:0007669"/>
    <property type="project" value="TreeGrafter"/>
</dbReference>
<evidence type="ECO:0000259" key="3">
    <source>
        <dbReference type="PROSITE" id="PS50010"/>
    </source>
</evidence>
<feature type="domain" description="DH" evidence="3">
    <location>
        <begin position="352"/>
        <end position="535"/>
    </location>
</feature>
<dbReference type="EnsemblMetazoa" id="AFAF014900-RA">
    <property type="protein sequence ID" value="AFAF014900-PA"/>
    <property type="gene ID" value="AFAF014900"/>
</dbReference>
<sequence length="1088" mass="124620">MSARHHTISGLLGFIDKERGGNAEVEVLPDPPNPPVARRTRKRDSLRKISVRHLVSQLETRATETLERGFVGRFSGRLLRKGKRGEEGGGSAAASCTGGADHPEGSTSSQEKTWYMVHLSPSTRTTDVKSECTASALSLASSAATEEEEDTDDDSDGNPPSTIGRDKISADGAEFCERVTCDGKIQTSDMKAQPGTPSIDREDSGRWSICSDFEKDSLPDVDAVCDTWNEFIYLRLSEENAKHLNSFSPDFEATPFDEFYQPAEASNTIISLRFTPYELHRILHGYDPPDEDADDTRSEASHSSSDTDSVFEDVPADQQTIPSTVDSLDEGVAFRDSPVESPEPHLSDIDIKISFLIEELLETERNYIHTLEKGIATYVDAVFNEQTPPELSGKKYHLFGNLQYIYRFHRNVFLPKLLTAGTDVERIADAFVHFIESDSFYGYVLYSMYHPKSQRQCEQHIEFFREHQQRHGDKLGVKSLILQPIQRLPRYQLLLTSLFKQLVKKPGAISRNTQLHKVCVAEKRLQTLIGIMNESVTVNDILQCEKAEDDEVELGFGVPKPAILLKNQNHDNQVLFLYPKDNENVDRNKPINILHQGKFRSVFPVFIHDLRLKRQYQGRLFVFERCVIYTEQLDTKSLTYRGHYTHQEIEFDFTNRQILRLSSRRHERLDIEVKLNIQNPGKTHLPDVMMAIKAIIDRRDQRESFAFDGGEALAALRDTFACRNESFRSSISSTASDTSRFSVLSTVTGGGTIVEELEDGALVAKRTASIFSDCGTIESMLHFQQQFERSLEECTNLYIRTLPDDVAGQLEEMVEILDEMLRTQRAINRRLYEQEHERLSYDSDLLYLCCVFRDCLRRSEFDVFLRYVEHVKTVESMLMSFEQYANGPPKGTVAPLTVDAFLYLPIKYVNRCHQFFSGIWAQKDDDEQRPADERAALQSVELRYVHEQMALVQRRVNENYQIRQLIMDVQFLSEIGLVKHSEIVKLEGSYALFRLLLTKTGLLCMKISAEQHKLETYCSVTFYCPYTKLSARISKRQGTHWYVYVDGRKTTLIFPSRHLRYLTIEQYNTLSAQMKQRERGKRSFFYVT</sequence>
<accession>A0A182QQK2</accession>
<name>A0A182QQK2_9DIPT</name>
<protein>
    <recommendedName>
        <fullName evidence="3">DH domain-containing protein</fullName>
    </recommendedName>
</protein>
<feature type="region of interest" description="Disordered" evidence="2">
    <location>
        <begin position="283"/>
        <end position="327"/>
    </location>
</feature>
<dbReference type="Pfam" id="PF00621">
    <property type="entry name" value="RhoGEF"/>
    <property type="match status" value="1"/>
</dbReference>
<dbReference type="PANTHER" id="PTHR22826:SF209">
    <property type="entry name" value="DH DOMAIN-CONTAINING PROTEIN"/>
    <property type="match status" value="1"/>
</dbReference>
<dbReference type="InterPro" id="IPR035899">
    <property type="entry name" value="DBL_dom_sf"/>
</dbReference>
<feature type="region of interest" description="Disordered" evidence="2">
    <location>
        <begin position="137"/>
        <end position="169"/>
    </location>
</feature>
<feature type="region of interest" description="Disordered" evidence="2">
    <location>
        <begin position="23"/>
        <end position="44"/>
    </location>
</feature>
<keyword evidence="5" id="KW-1185">Reference proteome</keyword>
<dbReference type="AlphaFoldDB" id="A0A182QQK2"/>
<evidence type="ECO:0000256" key="2">
    <source>
        <dbReference type="SAM" id="MobiDB-lite"/>
    </source>
</evidence>
<feature type="compositionally biased region" description="Acidic residues" evidence="2">
    <location>
        <begin position="145"/>
        <end position="156"/>
    </location>
</feature>
<keyword evidence="1" id="KW-0344">Guanine-nucleotide releasing factor</keyword>
<evidence type="ECO:0000256" key="1">
    <source>
        <dbReference type="ARBA" id="ARBA00022658"/>
    </source>
</evidence>
<dbReference type="VEuPathDB" id="VectorBase:AFAF014900"/>
<reference evidence="5" key="1">
    <citation type="submission" date="2014-01" db="EMBL/GenBank/DDBJ databases">
        <title>The Genome Sequence of Anopheles farauti FAR1 (V2).</title>
        <authorList>
            <consortium name="The Broad Institute Genomics Platform"/>
            <person name="Neafsey D.E."/>
            <person name="Besansky N."/>
            <person name="Howell P."/>
            <person name="Walton C."/>
            <person name="Young S.K."/>
            <person name="Zeng Q."/>
            <person name="Gargeya S."/>
            <person name="Fitzgerald M."/>
            <person name="Haas B."/>
            <person name="Abouelleil A."/>
            <person name="Allen A.W."/>
            <person name="Alvarado L."/>
            <person name="Arachchi H.M."/>
            <person name="Berlin A.M."/>
            <person name="Chapman S.B."/>
            <person name="Gainer-Dewar J."/>
            <person name="Goldberg J."/>
            <person name="Griggs A."/>
            <person name="Gujja S."/>
            <person name="Hansen M."/>
            <person name="Howarth C."/>
            <person name="Imamovic A."/>
            <person name="Ireland A."/>
            <person name="Larimer J."/>
            <person name="McCowan C."/>
            <person name="Murphy C."/>
            <person name="Pearson M."/>
            <person name="Poon T.W."/>
            <person name="Priest M."/>
            <person name="Roberts A."/>
            <person name="Saif S."/>
            <person name="Shea T."/>
            <person name="Sisk P."/>
            <person name="Sykes S."/>
            <person name="Wortman J."/>
            <person name="Nusbaum C."/>
            <person name="Birren B."/>
        </authorList>
    </citation>
    <scope>NUCLEOTIDE SEQUENCE [LARGE SCALE GENOMIC DNA]</scope>
    <source>
        <strain evidence="5">FAR1</strain>
    </source>
</reference>
<dbReference type="SMART" id="SM00325">
    <property type="entry name" value="RhoGEF"/>
    <property type="match status" value="1"/>
</dbReference>
<dbReference type="InterPro" id="IPR051336">
    <property type="entry name" value="RhoGEF_Guanine_NuclExch_SF"/>
</dbReference>
<dbReference type="PANTHER" id="PTHR22826">
    <property type="entry name" value="RHO GUANINE EXCHANGE FACTOR-RELATED"/>
    <property type="match status" value="1"/>
</dbReference>
<feature type="compositionally biased region" description="Polar residues" evidence="2">
    <location>
        <begin position="317"/>
        <end position="326"/>
    </location>
</feature>
<evidence type="ECO:0000313" key="5">
    <source>
        <dbReference type="Proteomes" id="UP000075886"/>
    </source>
</evidence>
<evidence type="ECO:0000313" key="4">
    <source>
        <dbReference type="EnsemblMetazoa" id="AFAF014900-PA"/>
    </source>
</evidence>
<dbReference type="Proteomes" id="UP000075886">
    <property type="component" value="Unassembled WGS sequence"/>
</dbReference>
<dbReference type="GO" id="GO:0005085">
    <property type="term" value="F:guanyl-nucleotide exchange factor activity"/>
    <property type="evidence" value="ECO:0007669"/>
    <property type="project" value="UniProtKB-KW"/>
</dbReference>
<dbReference type="InterPro" id="IPR000219">
    <property type="entry name" value="DH_dom"/>
</dbReference>
<dbReference type="PROSITE" id="PS50010">
    <property type="entry name" value="DH_2"/>
    <property type="match status" value="1"/>
</dbReference>
<reference evidence="4" key="2">
    <citation type="submission" date="2020-05" db="UniProtKB">
        <authorList>
            <consortium name="EnsemblMetazoa"/>
        </authorList>
    </citation>
    <scope>IDENTIFICATION</scope>
    <source>
        <strain evidence="4">FAR1</strain>
    </source>
</reference>
<dbReference type="Gene3D" id="1.20.900.10">
    <property type="entry name" value="Dbl homology (DH) domain"/>
    <property type="match status" value="1"/>
</dbReference>
<dbReference type="STRING" id="69004.A0A182QQK2"/>
<dbReference type="EMBL" id="AXCN02002309">
    <property type="status" value="NOT_ANNOTATED_CDS"/>
    <property type="molecule type" value="Genomic_DNA"/>
</dbReference>
<proteinExistence type="predicted"/>
<feature type="region of interest" description="Disordered" evidence="2">
    <location>
        <begin position="81"/>
        <end position="112"/>
    </location>
</feature>
<organism evidence="4 5">
    <name type="scientific">Anopheles farauti</name>
    <dbReference type="NCBI Taxonomy" id="69004"/>
    <lineage>
        <taxon>Eukaryota</taxon>
        <taxon>Metazoa</taxon>
        <taxon>Ecdysozoa</taxon>
        <taxon>Arthropoda</taxon>
        <taxon>Hexapoda</taxon>
        <taxon>Insecta</taxon>
        <taxon>Pterygota</taxon>
        <taxon>Neoptera</taxon>
        <taxon>Endopterygota</taxon>
        <taxon>Diptera</taxon>
        <taxon>Nematocera</taxon>
        <taxon>Culicoidea</taxon>
        <taxon>Culicidae</taxon>
        <taxon>Anophelinae</taxon>
        <taxon>Anopheles</taxon>
    </lineage>
</organism>